<dbReference type="InterPro" id="IPR017926">
    <property type="entry name" value="GATASE"/>
</dbReference>
<dbReference type="Proteomes" id="UP000602076">
    <property type="component" value="Unassembled WGS sequence"/>
</dbReference>
<reference evidence="2" key="1">
    <citation type="submission" date="2020-09" db="EMBL/GenBank/DDBJ databases">
        <title>Bacillus faecalis sp. nov., a moderately halophilic bacterium isolated from cow faeces.</title>
        <authorList>
            <person name="Jiang L."/>
            <person name="Lee J."/>
        </authorList>
    </citation>
    <scope>NUCLEOTIDE SEQUENCE</scope>
    <source>
        <strain evidence="2">AGMB 02131</strain>
    </source>
</reference>
<comment type="caution">
    <text evidence="2">The sequence shown here is derived from an EMBL/GenBank/DDBJ whole genome shotgun (WGS) entry which is preliminary data.</text>
</comment>
<evidence type="ECO:0000313" key="3">
    <source>
        <dbReference type="Proteomes" id="UP000602076"/>
    </source>
</evidence>
<dbReference type="SUPFAM" id="SSF52317">
    <property type="entry name" value="Class I glutamine amidotransferase-like"/>
    <property type="match status" value="1"/>
</dbReference>
<dbReference type="RefSeq" id="WP_190998330.1">
    <property type="nucleotide sequence ID" value="NZ_JACXSI010000023.1"/>
</dbReference>
<dbReference type="InterPro" id="IPR029062">
    <property type="entry name" value="Class_I_gatase-like"/>
</dbReference>
<sequence>MKKLLIIQTGETFPAIKKQFGDFDEMVRIGANLQADEVIVAQVYKKGIEALPELESIGAIIITGSHAMITDKEEWSEQLKNWLQQIVPLQIPILGICYGHQLLAEAFGGKVDYHPQGIEIGTVAISLTEAGRDDALFGCLSPVLYSSLNGEKHVSTGIVSHVTHSQTVVDLPENAVLLAANAFEPHHAFKLNSYIYGVQFHPEFTAGIIRAYIEEQKVHLEQAGFDIEKLHNSVIENDFGKQLLQWFVWIAGIKKEHPQQSSEGWTIFTAKTEV</sequence>
<dbReference type="NCBIfam" id="NF006562">
    <property type="entry name" value="PRK09065.1"/>
    <property type="match status" value="1"/>
</dbReference>
<dbReference type="Pfam" id="PF00117">
    <property type="entry name" value="GATase"/>
    <property type="match status" value="1"/>
</dbReference>
<name>A0A927CX71_9BACI</name>
<dbReference type="PANTHER" id="PTHR42695:SF5">
    <property type="entry name" value="GLUTAMINE AMIDOTRANSFERASE YLR126C-RELATED"/>
    <property type="match status" value="1"/>
</dbReference>
<dbReference type="GO" id="GO:0005829">
    <property type="term" value="C:cytosol"/>
    <property type="evidence" value="ECO:0007669"/>
    <property type="project" value="TreeGrafter"/>
</dbReference>
<feature type="domain" description="Glutamine amidotransferase" evidence="1">
    <location>
        <begin position="53"/>
        <end position="210"/>
    </location>
</feature>
<keyword evidence="2" id="KW-0315">Glutamine amidotransferase</keyword>
<accession>A0A927CX71</accession>
<dbReference type="AlphaFoldDB" id="A0A927CX71"/>
<dbReference type="Gene3D" id="3.40.50.880">
    <property type="match status" value="1"/>
</dbReference>
<protein>
    <submittedName>
        <fullName evidence="2">Glutamine amidotransferase</fullName>
    </submittedName>
</protein>
<evidence type="ECO:0000259" key="1">
    <source>
        <dbReference type="Pfam" id="PF00117"/>
    </source>
</evidence>
<dbReference type="CDD" id="cd01741">
    <property type="entry name" value="GATase1_1"/>
    <property type="match status" value="1"/>
</dbReference>
<evidence type="ECO:0000313" key="2">
    <source>
        <dbReference type="EMBL" id="MBD3108799.1"/>
    </source>
</evidence>
<keyword evidence="3" id="KW-1185">Reference proteome</keyword>
<dbReference type="InterPro" id="IPR044992">
    <property type="entry name" value="ChyE-like"/>
</dbReference>
<dbReference type="EMBL" id="JACXSI010000023">
    <property type="protein sequence ID" value="MBD3108799.1"/>
    <property type="molecule type" value="Genomic_DNA"/>
</dbReference>
<proteinExistence type="predicted"/>
<dbReference type="PROSITE" id="PS51273">
    <property type="entry name" value="GATASE_TYPE_1"/>
    <property type="match status" value="1"/>
</dbReference>
<organism evidence="2 3">
    <name type="scientific">Peribacillus faecalis</name>
    <dbReference type="NCBI Taxonomy" id="2772559"/>
    <lineage>
        <taxon>Bacteria</taxon>
        <taxon>Bacillati</taxon>
        <taxon>Bacillota</taxon>
        <taxon>Bacilli</taxon>
        <taxon>Bacillales</taxon>
        <taxon>Bacillaceae</taxon>
        <taxon>Peribacillus</taxon>
    </lineage>
</organism>
<gene>
    <name evidence="2" type="ORF">IEO70_10505</name>
</gene>
<dbReference type="PANTHER" id="PTHR42695">
    <property type="entry name" value="GLUTAMINE AMIDOTRANSFERASE YLR126C-RELATED"/>
    <property type="match status" value="1"/>
</dbReference>